<feature type="transmembrane region" description="Helical" evidence="1">
    <location>
        <begin position="30"/>
        <end position="51"/>
    </location>
</feature>
<protein>
    <submittedName>
        <fullName evidence="2">Uncharacterized protein</fullName>
    </submittedName>
</protein>
<dbReference type="GeneID" id="20282991"/>
<dbReference type="Proteomes" id="UP000028561">
    <property type="component" value="Segment"/>
</dbReference>
<organism evidence="2 3">
    <name type="scientific">Bacillus phage Riley</name>
    <dbReference type="NCBI Taxonomy" id="1486662"/>
    <lineage>
        <taxon>Viruses</taxon>
        <taxon>Duplodnaviria</taxon>
        <taxon>Heunggongvirae</taxon>
        <taxon>Uroviricota</taxon>
        <taxon>Caudoviricetes</taxon>
        <taxon>Herelleviridae</taxon>
        <taxon>Bastillevirinae</taxon>
        <taxon>Bequatrovirus</taxon>
        <taxon>Bequatrovirus riley</taxon>
    </lineage>
</organism>
<reference evidence="3" key="1">
    <citation type="submission" date="2014-09" db="EMBL/GenBank/DDBJ databases">
        <title>Genomic characterization and comparison of seven Myoviridae bacteriophage infecting Bacillus thuringiensis.</title>
        <authorList>
            <person name="Sauder A.B."/>
            <person name="McKenzie Q.R."/>
            <person name="Temple L.M."/>
            <person name="Alexis B.K."/>
            <person name="Al-Atrache Z."/>
            <person name="Lewis L.O."/>
            <person name="Loesser-Casey K.E."/>
            <person name="Mitchell K.J."/>
        </authorList>
    </citation>
    <scope>NUCLEOTIDE SEQUENCE [LARGE SCALE GENOMIC DNA]</scope>
</reference>
<accession>A0A075M058</accession>
<keyword evidence="1" id="KW-1133">Transmembrane helix</keyword>
<evidence type="ECO:0000256" key="1">
    <source>
        <dbReference type="SAM" id="Phobius"/>
    </source>
</evidence>
<dbReference type="EMBL" id="KJ489402">
    <property type="protein sequence ID" value="AIF71880.1"/>
    <property type="molecule type" value="Genomic_DNA"/>
</dbReference>
<name>A0A075M058_9CAUD</name>
<sequence length="52" mass="5829">MFNLFVGMVLLWCFITNEYNRREEDRGGVSLSIVLGIMCGLNLIAAMAGLFE</sequence>
<evidence type="ECO:0000313" key="3">
    <source>
        <dbReference type="Proteomes" id="UP000028561"/>
    </source>
</evidence>
<dbReference type="RefSeq" id="YP_009055769.1">
    <property type="nucleotide sequence ID" value="NC_024788.1"/>
</dbReference>
<keyword evidence="1" id="KW-0812">Transmembrane</keyword>
<keyword evidence="3" id="KW-1185">Reference proteome</keyword>
<evidence type="ECO:0000313" key="2">
    <source>
        <dbReference type="EMBL" id="AIF71880.1"/>
    </source>
</evidence>
<proteinExistence type="predicted"/>
<dbReference type="KEGG" id="vg:20282991"/>
<reference evidence="2 3" key="2">
    <citation type="journal article" date="2016" name="Virology (Lond)">
        <title>Genomic characterization and comparison of seven Myoviridae bacteriophage infecting Bacillus thuringiensis.</title>
        <authorList>
            <person name="Sauder A.B."/>
            <person name="Quinn M.R."/>
            <person name="Brouillette A."/>
            <person name="Caruso S."/>
            <person name="Cresawn S."/>
            <person name="Erill I."/>
            <person name="Lewis L."/>
            <person name="Loesser-Casey K."/>
            <person name="Pate M."/>
            <person name="Scott C."/>
            <person name="Stockwell S."/>
            <person name="Temple L."/>
        </authorList>
    </citation>
    <scope>NUCLEOTIDE SEQUENCE [LARGE SCALE GENOMIC DNA]</scope>
</reference>
<keyword evidence="1" id="KW-0472">Membrane</keyword>